<dbReference type="EMBL" id="QZVT01000008">
    <property type="protein sequence ID" value="RJT77758.1"/>
    <property type="molecule type" value="Genomic_DNA"/>
</dbReference>
<keyword evidence="2" id="KW-0456">Lyase</keyword>
<name>A0A3A5LZV1_9MICC</name>
<dbReference type="InterPro" id="IPR029066">
    <property type="entry name" value="PLP-binding_barrel"/>
</dbReference>
<proteinExistence type="inferred from homology"/>
<accession>A0A3A5LZV1</accession>
<dbReference type="PANTHER" id="PTHR28004:SF2">
    <property type="entry name" value="D-SERINE DEHYDRATASE"/>
    <property type="match status" value="1"/>
</dbReference>
<keyword evidence="5" id="KW-1185">Reference proteome</keyword>
<dbReference type="GO" id="GO:0008721">
    <property type="term" value="F:D-serine ammonia-lyase activity"/>
    <property type="evidence" value="ECO:0007669"/>
    <property type="project" value="TreeGrafter"/>
</dbReference>
<dbReference type="InterPro" id="IPR001608">
    <property type="entry name" value="Ala_racemase_N"/>
</dbReference>
<comment type="caution">
    <text evidence="4">The sequence shown here is derived from an EMBL/GenBank/DDBJ whole genome shotgun (WGS) entry which is preliminary data.</text>
</comment>
<dbReference type="OrthoDB" id="9811417at2"/>
<dbReference type="Proteomes" id="UP000272560">
    <property type="component" value="Unassembled WGS sequence"/>
</dbReference>
<evidence type="ECO:0000313" key="5">
    <source>
        <dbReference type="Proteomes" id="UP000272560"/>
    </source>
</evidence>
<gene>
    <name evidence="4" type="ORF">D6T63_14505</name>
</gene>
<dbReference type="GO" id="GO:0036088">
    <property type="term" value="P:D-serine catabolic process"/>
    <property type="evidence" value="ECO:0007669"/>
    <property type="project" value="TreeGrafter"/>
</dbReference>
<dbReference type="SMART" id="SM01119">
    <property type="entry name" value="D-ser_dehydrat"/>
    <property type="match status" value="1"/>
</dbReference>
<protein>
    <submittedName>
        <fullName evidence="4">D-TA family PLP-dependent enzyme</fullName>
    </submittedName>
</protein>
<sequence length="366" mass="38404">MAPPPDDASTPAVVIDAALLERNITAMAKSARQRGLALRPHAKTHKIPEIAHLQVAAGAVGLTVATIGEAEVFVDAGIGDIFIGYPLWVDQRAAARLLALADRARVTVGIDSAEGARQLVRSLGADARRVPVRVELDCGHHRSGVRPEDAVDVAKAAESAGARVTGMFTFPGHSYGPDAAAPAVADEQQALFAAEASFRDAGFRGLDVSGGSTPSAGLATGGILTELRPGVYVFGDAQQWELGHCRPEDIALTVESTVVSHRIGPPGTPGRFIVDAGSKVLGSDRAAWATGYGRLLDHPDARIVALSEHHATVEWPLNVSLPPLGSRLRVVPNHVCLTINLVDRVHVVRDGVEQGTWAVAARGRNS</sequence>
<dbReference type="RefSeq" id="WP_120149774.1">
    <property type="nucleotide sequence ID" value="NZ_QZVT01000008.1"/>
</dbReference>
<dbReference type="Gene3D" id="3.20.20.10">
    <property type="entry name" value="Alanine racemase"/>
    <property type="match status" value="1"/>
</dbReference>
<comment type="similarity">
    <text evidence="1">Belongs to the DSD1 family.</text>
</comment>
<evidence type="ECO:0000313" key="4">
    <source>
        <dbReference type="EMBL" id="RJT77758.1"/>
    </source>
</evidence>
<organism evidence="4 5">
    <name type="scientific">Arthrobacter cheniae</name>
    <dbReference type="NCBI Taxonomy" id="1258888"/>
    <lineage>
        <taxon>Bacteria</taxon>
        <taxon>Bacillati</taxon>
        <taxon>Actinomycetota</taxon>
        <taxon>Actinomycetes</taxon>
        <taxon>Micrococcales</taxon>
        <taxon>Micrococcaceae</taxon>
        <taxon>Arthrobacter</taxon>
    </lineage>
</organism>
<dbReference type="Pfam" id="PF14031">
    <property type="entry name" value="D-ser_dehydrat"/>
    <property type="match status" value="1"/>
</dbReference>
<dbReference type="InterPro" id="IPR051466">
    <property type="entry name" value="D-amino_acid_metab_enzyme"/>
</dbReference>
<evidence type="ECO:0000256" key="2">
    <source>
        <dbReference type="ARBA" id="ARBA00023239"/>
    </source>
</evidence>
<evidence type="ECO:0000256" key="1">
    <source>
        <dbReference type="ARBA" id="ARBA00005323"/>
    </source>
</evidence>
<dbReference type="AlphaFoldDB" id="A0A3A5LZV1"/>
<dbReference type="InterPro" id="IPR042208">
    <property type="entry name" value="D-ser_dehydrat-like_sf"/>
</dbReference>
<dbReference type="PANTHER" id="PTHR28004">
    <property type="entry name" value="ZGC:162816-RELATED"/>
    <property type="match status" value="1"/>
</dbReference>
<dbReference type="Gene3D" id="2.40.37.20">
    <property type="entry name" value="D-serine dehydratase-like domain"/>
    <property type="match status" value="1"/>
</dbReference>
<reference evidence="4 5" key="1">
    <citation type="submission" date="2018-09" db="EMBL/GenBank/DDBJ databases">
        <title>Novel species of Arthrobacter.</title>
        <authorList>
            <person name="Liu Q."/>
            <person name="Xin Y.-H."/>
        </authorList>
    </citation>
    <scope>NUCLEOTIDE SEQUENCE [LARGE SCALE GENOMIC DNA]</scope>
    <source>
        <strain evidence="4 5">Hz2</strain>
    </source>
</reference>
<dbReference type="InterPro" id="IPR026956">
    <property type="entry name" value="D-ser_dehydrat-like_dom"/>
</dbReference>
<feature type="domain" description="D-serine dehydratase-like" evidence="3">
    <location>
        <begin position="251"/>
        <end position="349"/>
    </location>
</feature>
<dbReference type="Pfam" id="PF01168">
    <property type="entry name" value="Ala_racemase_N"/>
    <property type="match status" value="1"/>
</dbReference>
<evidence type="ECO:0000259" key="3">
    <source>
        <dbReference type="SMART" id="SM01119"/>
    </source>
</evidence>
<dbReference type="SUPFAM" id="SSF51419">
    <property type="entry name" value="PLP-binding barrel"/>
    <property type="match status" value="1"/>
</dbReference>